<protein>
    <recommendedName>
        <fullName evidence="2">Autotransporter domain-containing protein</fullName>
    </recommendedName>
</protein>
<proteinExistence type="predicted"/>
<dbReference type="EMBL" id="CU207211">
    <property type="protein sequence ID" value="CAL60796.1"/>
    <property type="molecule type" value="Genomic_DNA"/>
</dbReference>
<keyword evidence="4" id="KW-1185">Reference proteome</keyword>
<dbReference type="Pfam" id="PF03797">
    <property type="entry name" value="Autotransporter"/>
    <property type="match status" value="1"/>
</dbReference>
<dbReference type="eggNOG" id="COG4625">
    <property type="taxonomic scope" value="Bacteria"/>
</dbReference>
<dbReference type="InterPro" id="IPR030895">
    <property type="entry name" value="T5SS_PEPC_rpt"/>
</dbReference>
<dbReference type="NCBIfam" id="TIGR01414">
    <property type="entry name" value="autotrans_barl"/>
    <property type="match status" value="1"/>
</dbReference>
<keyword evidence="1" id="KW-0732">Signal</keyword>
<sequence>MNHSYRLIFNRSLQVWQAVSELARSAGKGGGALKKSALVLALSLVAGGAIAQVAVSGDVTPSSVATPIWNIGAPLSVGRDGIGTLAITTGGEVSNTGGYIGYNAGSKGTVTVAGPNAIWKNIDSLLIGFMGTGTLEIKDGGKVTNRFTGYIGANATGTGTVTVTGADSRWETTDATKSLIVGESGHGTLNIKGGGTVTSPYTQLAKDAGSAGTLHLSNEDGARGVLETAYVKKGLGTATFNWDGGILRATAANTNLLQDFAAGGVNVMAGGAFIDTQNLTVRLETAGVLAGLGGLTKLGSGTLNISGQNSYAGNTTISEGTLQFGTYNQSASQTLVIGARNATDYGKLHVTGTATFNPNANINVDVASVNTLAKDNILLNVITAGTLTESGFKVTDNSALFNFLAVRDNNSVNLKVVSNSSTGTGILGAVTGQGNVSARGAAAILDGQLNASAGGDMGNVINALGQLTNNRDVSRAVTQTLPLVSGTQAVQGALSAFQTLVQHRNGAGGSMTGLSSGDALSNKEAWGKVFGSRATQDDRNGTAGFTADSWGLGLGADAQVATDARFGVAYGYAKTSVNGNTDLSGTAQRANIDSHVFSAYGSKDIGNNRSVSFQGDVGVNSNESTRQLNFGGLNRTATADYRTYTAHVGAALSQAISLNAATTLTPSLRADYTWMKSQRYSETGAGALNLNVAAQKTDAFVISADAHLQHHFTAVSKIEANFGVGYDTINESGNIVAAYAGAPGQSFVTTGINHSPWLVRGGMGYSHKTLNGTTITVRYDAEGRSDYLNHTASVRANWAF</sequence>
<dbReference type="HOGENOM" id="CLU_351527_0_0_4"/>
<dbReference type="PROSITE" id="PS51208">
    <property type="entry name" value="AUTOTRANSPORTER"/>
    <property type="match status" value="1"/>
</dbReference>
<gene>
    <name evidence="3" type="ordered locus">HEAR0596</name>
</gene>
<evidence type="ECO:0000259" key="2">
    <source>
        <dbReference type="PROSITE" id="PS51208"/>
    </source>
</evidence>
<feature type="domain" description="Autotransporter" evidence="2">
    <location>
        <begin position="518"/>
        <end position="800"/>
    </location>
</feature>
<dbReference type="Gene3D" id="2.40.128.130">
    <property type="entry name" value="Autotransporter beta-domain"/>
    <property type="match status" value="1"/>
</dbReference>
<dbReference type="Proteomes" id="UP000006697">
    <property type="component" value="Chromosome"/>
</dbReference>
<dbReference type="SMART" id="SM00869">
    <property type="entry name" value="Autotransporter"/>
    <property type="match status" value="1"/>
</dbReference>
<evidence type="ECO:0000313" key="3">
    <source>
        <dbReference type="EMBL" id="CAL60796.1"/>
    </source>
</evidence>
<dbReference type="Pfam" id="PF13018">
    <property type="entry name" value="ESPR"/>
    <property type="match status" value="1"/>
</dbReference>
<dbReference type="SUPFAM" id="SSF103515">
    <property type="entry name" value="Autotransporter"/>
    <property type="match status" value="1"/>
</dbReference>
<dbReference type="Pfam" id="PF12951">
    <property type="entry name" value="PATR"/>
    <property type="match status" value="1"/>
</dbReference>
<evidence type="ECO:0000313" key="4">
    <source>
        <dbReference type="Proteomes" id="UP000006697"/>
    </source>
</evidence>
<evidence type="ECO:0000256" key="1">
    <source>
        <dbReference type="ARBA" id="ARBA00022729"/>
    </source>
</evidence>
<dbReference type="NCBIfam" id="TIGR04393">
    <property type="entry name" value="rpt_T5SS_PEPC"/>
    <property type="match status" value="2"/>
</dbReference>
<dbReference type="STRING" id="204773.HEAR0596"/>
<dbReference type="InterPro" id="IPR024973">
    <property type="entry name" value="ESPR"/>
</dbReference>
<dbReference type="GO" id="GO:0019867">
    <property type="term" value="C:outer membrane"/>
    <property type="evidence" value="ECO:0007669"/>
    <property type="project" value="InterPro"/>
</dbReference>
<reference evidence="3 4" key="1">
    <citation type="journal article" date="2007" name="PLoS Genet.">
        <title>A tale of two oxidation states: bacterial colonization of arsenic-rich environments.</title>
        <authorList>
            <person name="Muller D."/>
            <person name="Medigue C."/>
            <person name="Koechler S."/>
            <person name="Barbe V."/>
            <person name="Barakat M."/>
            <person name="Talla E."/>
            <person name="Bonnefoy V."/>
            <person name="Krin E."/>
            <person name="Arsene-Ploetze F."/>
            <person name="Carapito C."/>
            <person name="Chandler M."/>
            <person name="Cournoyer B."/>
            <person name="Cruveiller S."/>
            <person name="Dossat C."/>
            <person name="Duval S."/>
            <person name="Heymann M."/>
            <person name="Leize E."/>
            <person name="Lieutaud A."/>
            <person name="Lievremont D."/>
            <person name="Makita Y."/>
            <person name="Mangenot S."/>
            <person name="Nitschke W."/>
            <person name="Ortet P."/>
            <person name="Perdrial N."/>
            <person name="Schoepp B."/>
            <person name="Siguier N."/>
            <person name="Simeonova D.D."/>
            <person name="Rouy Z."/>
            <person name="Segurens B."/>
            <person name="Turlin E."/>
            <person name="Vallenet D."/>
            <person name="Van Dorsselaer A."/>
            <person name="Weiss S."/>
            <person name="Weissenbach J."/>
            <person name="Lett M.C."/>
            <person name="Danchin A."/>
            <person name="Bertin P.N."/>
        </authorList>
    </citation>
    <scope>NUCLEOTIDE SEQUENCE [LARGE SCALE GENOMIC DNA]</scope>
    <source>
        <strain evidence="4">ULPAs1</strain>
    </source>
</reference>
<dbReference type="InterPro" id="IPR005546">
    <property type="entry name" value="Autotransporte_beta"/>
</dbReference>
<dbReference type="NCBIfam" id="TIGR02601">
    <property type="entry name" value="autotrns_rpt"/>
    <property type="match status" value="1"/>
</dbReference>
<dbReference type="InterPro" id="IPR013425">
    <property type="entry name" value="Autotrns_rpt"/>
</dbReference>
<dbReference type="InterPro" id="IPR006315">
    <property type="entry name" value="OM_autotransptr_brl_dom"/>
</dbReference>
<dbReference type="InterPro" id="IPR036709">
    <property type="entry name" value="Autotransporte_beta_dom_sf"/>
</dbReference>
<accession>A4G2Q9</accession>
<dbReference type="KEGG" id="har:HEAR0596"/>
<dbReference type="OrthoDB" id="5760545at2"/>
<organism evidence="3 4">
    <name type="scientific">Herminiimonas arsenicoxydans</name>
    <dbReference type="NCBI Taxonomy" id="204773"/>
    <lineage>
        <taxon>Bacteria</taxon>
        <taxon>Pseudomonadati</taxon>
        <taxon>Pseudomonadota</taxon>
        <taxon>Betaproteobacteria</taxon>
        <taxon>Burkholderiales</taxon>
        <taxon>Oxalobacteraceae</taxon>
        <taxon>Herminiimonas</taxon>
    </lineage>
</organism>
<dbReference type="AlphaFoldDB" id="A4G2Q9"/>
<name>A4G2Q9_HERAR</name>